<dbReference type="PANTHER" id="PTHR23407:SF1">
    <property type="entry name" value="5-FORMYLTETRAHYDROFOLATE CYCLO-LIGASE"/>
    <property type="match status" value="1"/>
</dbReference>
<dbReference type="NCBIfam" id="TIGR02727">
    <property type="entry name" value="MTHFS_bact"/>
    <property type="match status" value="1"/>
</dbReference>
<dbReference type="PANTHER" id="PTHR23407">
    <property type="entry name" value="ATPASE INHIBITOR/5-FORMYLTETRAHYDROFOLATE CYCLO-LIGASE"/>
    <property type="match status" value="1"/>
</dbReference>
<dbReference type="GO" id="GO:0035999">
    <property type="term" value="P:tetrahydrofolate interconversion"/>
    <property type="evidence" value="ECO:0007669"/>
    <property type="project" value="TreeGrafter"/>
</dbReference>
<protein>
    <recommendedName>
        <fullName evidence="2">5-formyltetrahydrofolate cyclo-ligase</fullName>
        <ecNumber evidence="2">6.3.3.2</ecNumber>
    </recommendedName>
</protein>
<dbReference type="EMBL" id="JAGKQH010000011">
    <property type="protein sequence ID" value="KAG6587504.1"/>
    <property type="molecule type" value="Genomic_DNA"/>
</dbReference>
<organism evidence="3 4">
    <name type="scientific">Cucurbita argyrosperma subsp. sororia</name>
    <dbReference type="NCBI Taxonomy" id="37648"/>
    <lineage>
        <taxon>Eukaryota</taxon>
        <taxon>Viridiplantae</taxon>
        <taxon>Streptophyta</taxon>
        <taxon>Embryophyta</taxon>
        <taxon>Tracheophyta</taxon>
        <taxon>Spermatophyta</taxon>
        <taxon>Magnoliopsida</taxon>
        <taxon>eudicotyledons</taxon>
        <taxon>Gunneridae</taxon>
        <taxon>Pentapetalae</taxon>
        <taxon>rosids</taxon>
        <taxon>fabids</taxon>
        <taxon>Cucurbitales</taxon>
        <taxon>Cucurbitaceae</taxon>
        <taxon>Cucurbiteae</taxon>
        <taxon>Cucurbita</taxon>
    </lineage>
</organism>
<accession>A0AAV6MU27</accession>
<dbReference type="GO" id="GO:0009396">
    <property type="term" value="P:folic acid-containing compound biosynthetic process"/>
    <property type="evidence" value="ECO:0007669"/>
    <property type="project" value="TreeGrafter"/>
</dbReference>
<dbReference type="EC" id="6.3.3.2" evidence="2"/>
<dbReference type="AlphaFoldDB" id="A0AAV6MU27"/>
<evidence type="ECO:0000313" key="3">
    <source>
        <dbReference type="EMBL" id="KAG6587504.1"/>
    </source>
</evidence>
<feature type="non-terminal residue" evidence="3">
    <location>
        <position position="1"/>
    </location>
</feature>
<reference evidence="3 4" key="1">
    <citation type="journal article" date="2021" name="Hortic Res">
        <title>The domestication of Cucurbita argyrosperma as revealed by the genome of its wild relative.</title>
        <authorList>
            <person name="Barrera-Redondo J."/>
            <person name="Sanchez-de la Vega G."/>
            <person name="Aguirre-Liguori J.A."/>
            <person name="Castellanos-Morales G."/>
            <person name="Gutierrez-Guerrero Y.T."/>
            <person name="Aguirre-Dugua X."/>
            <person name="Aguirre-Planter E."/>
            <person name="Tenaillon M.I."/>
            <person name="Lira-Saade R."/>
            <person name="Eguiarte L.E."/>
        </authorList>
    </citation>
    <scope>NUCLEOTIDE SEQUENCE [LARGE SCALE GENOMIC DNA]</scope>
    <source>
        <strain evidence="3">JBR-2021</strain>
    </source>
</reference>
<dbReference type="InterPro" id="IPR002698">
    <property type="entry name" value="FTHF_cligase"/>
</dbReference>
<comment type="caution">
    <text evidence="3">The sequence shown here is derived from an EMBL/GenBank/DDBJ whole genome shotgun (WGS) entry which is preliminary data.</text>
</comment>
<evidence type="ECO:0000256" key="1">
    <source>
        <dbReference type="ARBA" id="ARBA00036539"/>
    </source>
</evidence>
<dbReference type="GO" id="GO:0005739">
    <property type="term" value="C:mitochondrion"/>
    <property type="evidence" value="ECO:0007669"/>
    <property type="project" value="TreeGrafter"/>
</dbReference>
<evidence type="ECO:0000313" key="4">
    <source>
        <dbReference type="Proteomes" id="UP000685013"/>
    </source>
</evidence>
<dbReference type="Proteomes" id="UP000685013">
    <property type="component" value="Chromosome 11"/>
</dbReference>
<comment type="catalytic activity">
    <reaction evidence="1">
        <text>(6S)-5-formyl-5,6,7,8-tetrahydrofolate + ATP = (6R)-5,10-methenyltetrahydrofolate + ADP + phosphate</text>
        <dbReference type="Rhea" id="RHEA:10488"/>
        <dbReference type="ChEBI" id="CHEBI:30616"/>
        <dbReference type="ChEBI" id="CHEBI:43474"/>
        <dbReference type="ChEBI" id="CHEBI:57455"/>
        <dbReference type="ChEBI" id="CHEBI:57457"/>
        <dbReference type="ChEBI" id="CHEBI:456216"/>
        <dbReference type="EC" id="6.3.3.2"/>
    </reaction>
</comment>
<keyword evidence="4" id="KW-1185">Reference proteome</keyword>
<sequence>MSKSGLLQGKPTNLVVNGCQNSAAFGLANHRSPAGVDVGRSPKARRWAISEAPMIRNYKVSPSAANLLFNRLALSPFQQTLLPLSCRSSGSPKMASNESIKSGNEEQLKPIFEQKRVLRSSVRKALKAMDPSLRSHEDNAIQSIVLEAPWFKSSQRLCAYVSCSALREVDTSRLLSETLQHPPKDGYPKKIYVPRVEDKNSHMRMFNISRMDDLIANSMNILEPAPVDGDGNQREDVMQTKDPIDLLLLPGLAFDKSGRRLGRGGGYYDTFLKNYQELAKARNWKQPLLVALSYSVQIMDEGIIPLTPNDVLVDALVTPSGVIPISPAGLDKMKAHHAEVMISHWKSSFQMR</sequence>
<dbReference type="GO" id="GO:0030272">
    <property type="term" value="F:5-formyltetrahydrofolate cyclo-ligase activity"/>
    <property type="evidence" value="ECO:0007669"/>
    <property type="project" value="UniProtKB-EC"/>
</dbReference>
<dbReference type="Pfam" id="PF01812">
    <property type="entry name" value="5-FTHF_cyc-lig"/>
    <property type="match status" value="1"/>
</dbReference>
<name>A0AAV6MU27_9ROSI</name>
<dbReference type="FunFam" id="3.40.50.10420:FF:000003">
    <property type="entry name" value="5-formyltetrahydrofolate cyclo-ligase"/>
    <property type="match status" value="1"/>
</dbReference>
<proteinExistence type="predicted"/>
<gene>
    <name evidence="3" type="primary">5FCL</name>
    <name evidence="3" type="ORF">SDJN03_16069</name>
</gene>
<evidence type="ECO:0000256" key="2">
    <source>
        <dbReference type="ARBA" id="ARBA00038966"/>
    </source>
</evidence>